<name>L0AY23_THEEQ</name>
<keyword evidence="9" id="KW-1185">Reference proteome</keyword>
<feature type="transmembrane region" description="Helical" evidence="6">
    <location>
        <begin position="276"/>
        <end position="298"/>
    </location>
</feature>
<dbReference type="Pfam" id="PF07690">
    <property type="entry name" value="MFS_1"/>
    <property type="match status" value="1"/>
</dbReference>
<dbReference type="InterPro" id="IPR050189">
    <property type="entry name" value="MFS_Efflux_Transporters"/>
</dbReference>
<evidence type="ECO:0000313" key="8">
    <source>
        <dbReference type="EMBL" id="AFZ80455.1"/>
    </source>
</evidence>
<proteinExistence type="predicted"/>
<dbReference type="PANTHER" id="PTHR43124">
    <property type="entry name" value="PURINE EFFLUX PUMP PBUE"/>
    <property type="match status" value="1"/>
</dbReference>
<feature type="transmembrane region" description="Helical" evidence="6">
    <location>
        <begin position="178"/>
        <end position="200"/>
    </location>
</feature>
<evidence type="ECO:0000256" key="1">
    <source>
        <dbReference type="ARBA" id="ARBA00004651"/>
    </source>
</evidence>
<protein>
    <recommendedName>
        <fullName evidence="7">Major facilitator superfamily (MFS) profile domain-containing protein</fullName>
    </recommendedName>
</protein>
<evidence type="ECO:0000256" key="4">
    <source>
        <dbReference type="ARBA" id="ARBA00022989"/>
    </source>
</evidence>
<dbReference type="PROSITE" id="PS50850">
    <property type="entry name" value="MFS"/>
    <property type="match status" value="1"/>
</dbReference>
<feature type="transmembrane region" description="Helical" evidence="6">
    <location>
        <begin position="246"/>
        <end position="270"/>
    </location>
</feature>
<organism evidence="8 9">
    <name type="scientific">Theileria equi strain WA</name>
    <dbReference type="NCBI Taxonomy" id="1537102"/>
    <lineage>
        <taxon>Eukaryota</taxon>
        <taxon>Sar</taxon>
        <taxon>Alveolata</taxon>
        <taxon>Apicomplexa</taxon>
        <taxon>Aconoidasida</taxon>
        <taxon>Piroplasmida</taxon>
        <taxon>Theileriidae</taxon>
        <taxon>Theileria</taxon>
    </lineage>
</organism>
<accession>L0AY23</accession>
<dbReference type="InterPro" id="IPR036259">
    <property type="entry name" value="MFS_trans_sf"/>
</dbReference>
<feature type="transmembrane region" description="Helical" evidence="6">
    <location>
        <begin position="310"/>
        <end position="333"/>
    </location>
</feature>
<comment type="subcellular location">
    <subcellularLocation>
        <location evidence="1">Cell membrane</location>
        <topology evidence="1">Multi-pass membrane protein</topology>
    </subcellularLocation>
</comment>
<feature type="transmembrane region" description="Helical" evidence="6">
    <location>
        <begin position="436"/>
        <end position="460"/>
    </location>
</feature>
<evidence type="ECO:0000256" key="6">
    <source>
        <dbReference type="SAM" id="Phobius"/>
    </source>
</evidence>
<keyword evidence="2" id="KW-1003">Cell membrane</keyword>
<dbReference type="GeneID" id="15803624"/>
<dbReference type="AlphaFoldDB" id="L0AY23"/>
<feature type="transmembrane region" description="Helical" evidence="6">
    <location>
        <begin position="87"/>
        <end position="108"/>
    </location>
</feature>
<keyword evidence="4 6" id="KW-1133">Transmembrane helix</keyword>
<dbReference type="InterPro" id="IPR020846">
    <property type="entry name" value="MFS_dom"/>
</dbReference>
<feature type="transmembrane region" description="Helical" evidence="6">
    <location>
        <begin position="144"/>
        <end position="166"/>
    </location>
</feature>
<evidence type="ECO:0000256" key="3">
    <source>
        <dbReference type="ARBA" id="ARBA00022692"/>
    </source>
</evidence>
<dbReference type="KEGG" id="beq:BEWA_033080"/>
<feature type="transmembrane region" description="Helical" evidence="6">
    <location>
        <begin position="345"/>
        <end position="368"/>
    </location>
</feature>
<dbReference type="PANTHER" id="PTHR43124:SF3">
    <property type="entry name" value="CHLORAMPHENICOL EFFLUX PUMP RV0191"/>
    <property type="match status" value="1"/>
</dbReference>
<keyword evidence="5 6" id="KW-0472">Membrane</keyword>
<dbReference type="Gene3D" id="1.20.1250.20">
    <property type="entry name" value="MFS general substrate transporter like domains"/>
    <property type="match status" value="1"/>
</dbReference>
<evidence type="ECO:0000256" key="5">
    <source>
        <dbReference type="ARBA" id="ARBA00023136"/>
    </source>
</evidence>
<feature type="transmembrane region" description="Helical" evidence="6">
    <location>
        <begin position="380"/>
        <end position="404"/>
    </location>
</feature>
<dbReference type="VEuPathDB" id="PiroplasmaDB:BEWA_033080"/>
<sequence>MEAIGTARDRSRTRPSIFHKQRVIFPIFNLATFVEYFNVQFLFASMRGLEMSLGFSPEMLSRFAMVEELSLVSFIPVWGILSDIYELKYLLGFALFMSGTLSVVLSLISNYGFMLFIRILNGATMGSVTPSTQKYVVGMKSIDLGLAFGILHATMCAARLICSILITKLASTVFFGIYGWRICSLVFGIFCIMISPLLLLMPKFHRDLPPDPSDTEKVPLKLRIQKLLKFLYNNLREAFRTTTSKILLVLIFFSDGPFLTFSFITLYFQYEGLSDLRAGVSTGLIIIGGLVGGVIGGFTSDYLHKRSEKYGRLIFGIVATAVRMVSLSTAFYAFNRHNVYQFYPILAKLLFLIGASFATVSCVDRAILADVVHPRYQSSAIGFCRCIAGIGSSITFAPLLGILIERVYGYVPITIDLKYVPMELIEKNAYALRNSIMIVNVGTTFIVLLLYIVLCFSFGADAECIREKTRLKEREVSIDL</sequence>
<dbReference type="eggNOG" id="KOG1330">
    <property type="taxonomic scope" value="Eukaryota"/>
</dbReference>
<dbReference type="EMBL" id="CP001669">
    <property type="protein sequence ID" value="AFZ80455.1"/>
    <property type="molecule type" value="Genomic_DNA"/>
</dbReference>
<dbReference type="InterPro" id="IPR011701">
    <property type="entry name" value="MFS"/>
</dbReference>
<evidence type="ECO:0000256" key="2">
    <source>
        <dbReference type="ARBA" id="ARBA00022475"/>
    </source>
</evidence>
<dbReference type="GO" id="GO:0022857">
    <property type="term" value="F:transmembrane transporter activity"/>
    <property type="evidence" value="ECO:0007669"/>
    <property type="project" value="InterPro"/>
</dbReference>
<feature type="domain" description="Major facilitator superfamily (MFS) profile" evidence="7">
    <location>
        <begin position="24"/>
        <end position="459"/>
    </location>
</feature>
<dbReference type="GO" id="GO:0005886">
    <property type="term" value="C:plasma membrane"/>
    <property type="evidence" value="ECO:0007669"/>
    <property type="project" value="UniProtKB-SubCell"/>
</dbReference>
<evidence type="ECO:0000313" key="9">
    <source>
        <dbReference type="Proteomes" id="UP000031512"/>
    </source>
</evidence>
<dbReference type="Proteomes" id="UP000031512">
    <property type="component" value="Chromosome 1"/>
</dbReference>
<evidence type="ECO:0000259" key="7">
    <source>
        <dbReference type="PROSITE" id="PS50850"/>
    </source>
</evidence>
<feature type="transmembrane region" description="Helical" evidence="6">
    <location>
        <begin position="23"/>
        <end position="43"/>
    </location>
</feature>
<dbReference type="CDD" id="cd06174">
    <property type="entry name" value="MFS"/>
    <property type="match status" value="1"/>
</dbReference>
<dbReference type="SUPFAM" id="SSF103473">
    <property type="entry name" value="MFS general substrate transporter"/>
    <property type="match status" value="1"/>
</dbReference>
<dbReference type="RefSeq" id="XP_004830121.1">
    <property type="nucleotide sequence ID" value="XM_004830064.1"/>
</dbReference>
<reference evidence="8 9" key="1">
    <citation type="journal article" date="2012" name="BMC Genomics">
        <title>Comparative genomic analysis and phylogenetic position of Theileria equi.</title>
        <authorList>
            <person name="Kappmeyer L.S."/>
            <person name="Thiagarajan M."/>
            <person name="Herndon D.R."/>
            <person name="Ramsay J.D."/>
            <person name="Caler E."/>
            <person name="Djikeng A."/>
            <person name="Gillespie J.J."/>
            <person name="Lau A.O."/>
            <person name="Roalson E.H."/>
            <person name="Silva J.C."/>
            <person name="Silva M.G."/>
            <person name="Suarez C.E."/>
            <person name="Ueti M.W."/>
            <person name="Nene V.M."/>
            <person name="Mealey R.H."/>
            <person name="Knowles D.P."/>
            <person name="Brayton K.A."/>
        </authorList>
    </citation>
    <scope>NUCLEOTIDE SEQUENCE [LARGE SCALE GENOMIC DNA]</scope>
    <source>
        <strain evidence="8 9">WA</strain>
    </source>
</reference>
<keyword evidence="3 6" id="KW-0812">Transmembrane</keyword>
<dbReference type="OrthoDB" id="440755at2759"/>
<dbReference type="STRING" id="1537102.L0AY23"/>
<gene>
    <name evidence="8" type="ORF">BEWA_033080</name>
</gene>